<dbReference type="InterPro" id="IPR050425">
    <property type="entry name" value="NAD(P)_dehydrat-like"/>
</dbReference>
<dbReference type="EMBL" id="CAVNYO010000441">
    <property type="protein sequence ID" value="CAK5281001.1"/>
    <property type="molecule type" value="Genomic_DNA"/>
</dbReference>
<comment type="similarity">
    <text evidence="2">Belongs to the NAD(P)-dependent epimerase/dehydratase family. Dihydroflavonol-4-reductase subfamily.</text>
</comment>
<keyword evidence="1" id="KW-0560">Oxidoreductase</keyword>
<sequence>QSSQANMPTLSTGKVLVSGANGFIAVWVVRTFLEEGYAVRGTVRSEDKGKHLIETFKSYGDKFEVVVVPDITADGAFDEAVKGVQAIAHTASPFHFQAEDPAVLIDPAVKGTVGMLKSVLKNGKDVKRIVVTSSAAAIVSVYPEPTHFSEENWNDQSVEEVEKLGRKASVISKYRASKTLAERGAWNFVKEHASEIGWDLTVLNPPLVLGPEIHAVSTPAELNTSSRMMYQGLTQAGATVGGGSWVDVRDLALAHVRAIQKEEAGGERIIVCEGTYTWQDMIDALPPAAVASGKYQKGTPGSGKDFKQMTTYDNSKGLRILGIKYRTVKDVTADTVAQWEGRGW</sequence>
<reference evidence="4" key="1">
    <citation type="submission" date="2023-11" db="EMBL/GenBank/DDBJ databases">
        <authorList>
            <person name="De Vega J J."/>
            <person name="De Vega J J."/>
        </authorList>
    </citation>
    <scope>NUCLEOTIDE SEQUENCE</scope>
</reference>
<comment type="caution">
    <text evidence="4">The sequence shown here is derived from an EMBL/GenBank/DDBJ whole genome shotgun (WGS) entry which is preliminary data.</text>
</comment>
<organism evidence="4 6">
    <name type="scientific">Mycena citricolor</name>
    <dbReference type="NCBI Taxonomy" id="2018698"/>
    <lineage>
        <taxon>Eukaryota</taxon>
        <taxon>Fungi</taxon>
        <taxon>Dikarya</taxon>
        <taxon>Basidiomycota</taxon>
        <taxon>Agaricomycotina</taxon>
        <taxon>Agaricomycetes</taxon>
        <taxon>Agaricomycetidae</taxon>
        <taxon>Agaricales</taxon>
        <taxon>Marasmiineae</taxon>
        <taxon>Mycenaceae</taxon>
        <taxon>Mycena</taxon>
    </lineage>
</organism>
<dbReference type="InterPro" id="IPR001509">
    <property type="entry name" value="Epimerase_deHydtase"/>
</dbReference>
<evidence type="ECO:0000256" key="2">
    <source>
        <dbReference type="ARBA" id="ARBA00023445"/>
    </source>
</evidence>
<accession>A0AAD2K614</accession>
<proteinExistence type="inferred from homology"/>
<dbReference type="CDD" id="cd05227">
    <property type="entry name" value="AR_SDR_e"/>
    <property type="match status" value="1"/>
</dbReference>
<keyword evidence="6" id="KW-1185">Reference proteome</keyword>
<name>A0AAD2K614_9AGAR</name>
<dbReference type="AlphaFoldDB" id="A0AAD2K614"/>
<evidence type="ECO:0000256" key="1">
    <source>
        <dbReference type="ARBA" id="ARBA00023002"/>
    </source>
</evidence>
<dbReference type="PANTHER" id="PTHR10366">
    <property type="entry name" value="NAD DEPENDENT EPIMERASE/DEHYDRATASE"/>
    <property type="match status" value="1"/>
</dbReference>
<dbReference type="Gene3D" id="3.40.50.720">
    <property type="entry name" value="NAD(P)-binding Rossmann-like Domain"/>
    <property type="match status" value="1"/>
</dbReference>
<dbReference type="PANTHER" id="PTHR10366:SF564">
    <property type="entry name" value="STEROL-4-ALPHA-CARBOXYLATE 3-DEHYDROGENASE, DECARBOXYLATING"/>
    <property type="match status" value="1"/>
</dbReference>
<dbReference type="EMBL" id="CAVNYO010000435">
    <property type="protein sequence ID" value="CAK5279249.1"/>
    <property type="molecule type" value="Genomic_DNA"/>
</dbReference>
<dbReference type="Pfam" id="PF01370">
    <property type="entry name" value="Epimerase"/>
    <property type="match status" value="1"/>
</dbReference>
<dbReference type="GO" id="GO:0016616">
    <property type="term" value="F:oxidoreductase activity, acting on the CH-OH group of donors, NAD or NADP as acceptor"/>
    <property type="evidence" value="ECO:0007669"/>
    <property type="project" value="TreeGrafter"/>
</dbReference>
<protein>
    <recommendedName>
        <fullName evidence="3">NAD-dependent epimerase/dehydratase domain-containing protein</fullName>
    </recommendedName>
</protein>
<feature type="non-terminal residue" evidence="4">
    <location>
        <position position="344"/>
    </location>
</feature>
<gene>
    <name evidence="4" type="ORF">MYCIT1_LOCUS29148</name>
    <name evidence="5" type="ORF">MYCIT1_LOCUS31806</name>
</gene>
<dbReference type="Proteomes" id="UP001295794">
    <property type="component" value="Unassembled WGS sequence"/>
</dbReference>
<dbReference type="SUPFAM" id="SSF51735">
    <property type="entry name" value="NAD(P)-binding Rossmann-fold domains"/>
    <property type="match status" value="1"/>
</dbReference>
<evidence type="ECO:0000313" key="4">
    <source>
        <dbReference type="EMBL" id="CAK5279249.1"/>
    </source>
</evidence>
<evidence type="ECO:0000313" key="6">
    <source>
        <dbReference type="Proteomes" id="UP001295794"/>
    </source>
</evidence>
<evidence type="ECO:0000259" key="3">
    <source>
        <dbReference type="Pfam" id="PF01370"/>
    </source>
</evidence>
<feature type="domain" description="NAD-dependent epimerase/dehydratase" evidence="3">
    <location>
        <begin position="15"/>
        <end position="267"/>
    </location>
</feature>
<dbReference type="InterPro" id="IPR036291">
    <property type="entry name" value="NAD(P)-bd_dom_sf"/>
</dbReference>
<evidence type="ECO:0000313" key="5">
    <source>
        <dbReference type="EMBL" id="CAK5281001.1"/>
    </source>
</evidence>